<accession>A0A1G2SA37</accession>
<evidence type="ECO:0000313" key="1">
    <source>
        <dbReference type="EMBL" id="OHA81926.1"/>
    </source>
</evidence>
<organism evidence="1 2">
    <name type="scientific">Candidatus Yonathbacteria bacterium RIFCSPHIGHO2_01_FULL_51_10</name>
    <dbReference type="NCBI Taxonomy" id="1802723"/>
    <lineage>
        <taxon>Bacteria</taxon>
        <taxon>Candidatus Yonathiibacteriota</taxon>
    </lineage>
</organism>
<protein>
    <submittedName>
        <fullName evidence="1">Uncharacterized protein</fullName>
    </submittedName>
</protein>
<name>A0A1G2SA37_9BACT</name>
<dbReference type="Proteomes" id="UP000176997">
    <property type="component" value="Unassembled WGS sequence"/>
</dbReference>
<dbReference type="AlphaFoldDB" id="A0A1G2SA37"/>
<dbReference type="EMBL" id="MHUS01000006">
    <property type="protein sequence ID" value="OHA81926.1"/>
    <property type="molecule type" value="Genomic_DNA"/>
</dbReference>
<gene>
    <name evidence="1" type="ORF">A2675_02040</name>
</gene>
<evidence type="ECO:0000313" key="2">
    <source>
        <dbReference type="Proteomes" id="UP000176997"/>
    </source>
</evidence>
<sequence>MLESYYVLRVEDPAVDYRARLDYKRDDPRRSWMTGVRFEKQPTEPIVLELRGTDEEGWVLGDLWLTPITVMSKRLHEALLKAGVDNLDIYAVELHDPVSGDMYKDFVAFNLVGKSTVTDANKGHGALMFRSTEAVNVILVHATVKDAIEAAGIDTLTFYEPKDFAA</sequence>
<comment type="caution">
    <text evidence="1">The sequence shown here is derived from an EMBL/GenBank/DDBJ whole genome shotgun (WGS) entry which is preliminary data.</text>
</comment>
<reference evidence="1 2" key="1">
    <citation type="journal article" date="2016" name="Nat. Commun.">
        <title>Thousands of microbial genomes shed light on interconnected biogeochemical processes in an aquifer system.</title>
        <authorList>
            <person name="Anantharaman K."/>
            <person name="Brown C.T."/>
            <person name="Hug L.A."/>
            <person name="Sharon I."/>
            <person name="Castelle C.J."/>
            <person name="Probst A.J."/>
            <person name="Thomas B.C."/>
            <person name="Singh A."/>
            <person name="Wilkins M.J."/>
            <person name="Karaoz U."/>
            <person name="Brodie E.L."/>
            <person name="Williams K.H."/>
            <person name="Hubbard S.S."/>
            <person name="Banfield J.F."/>
        </authorList>
    </citation>
    <scope>NUCLEOTIDE SEQUENCE [LARGE SCALE GENOMIC DNA]</scope>
</reference>
<dbReference type="STRING" id="1802723.A2675_02040"/>
<proteinExistence type="predicted"/>